<name>A0A6I4IX53_9SPHN</name>
<keyword evidence="2" id="KW-0378">Hydrolase</keyword>
<dbReference type="GO" id="GO:0016787">
    <property type="term" value="F:hydrolase activity"/>
    <property type="evidence" value="ECO:0007669"/>
    <property type="project" value="UniProtKB-KW"/>
</dbReference>
<evidence type="ECO:0000259" key="1">
    <source>
        <dbReference type="Pfam" id="PF12146"/>
    </source>
</evidence>
<accession>A0A6I4IX53</accession>
<keyword evidence="3" id="KW-1185">Reference proteome</keyword>
<reference evidence="2 3" key="1">
    <citation type="submission" date="2019-12" db="EMBL/GenBank/DDBJ databases">
        <authorList>
            <person name="Huq M.A."/>
        </authorList>
    </citation>
    <scope>NUCLEOTIDE SEQUENCE [LARGE SCALE GENOMIC DNA]</scope>
    <source>
        <strain evidence="2 3">MAH-20</strain>
    </source>
</reference>
<dbReference type="InterPro" id="IPR029058">
    <property type="entry name" value="AB_hydrolase_fold"/>
</dbReference>
<protein>
    <submittedName>
        <fullName evidence="2">Alpha/beta hydrolase</fullName>
    </submittedName>
</protein>
<dbReference type="SUPFAM" id="SSF53474">
    <property type="entry name" value="alpha/beta-Hydrolases"/>
    <property type="match status" value="1"/>
</dbReference>
<proteinExistence type="predicted"/>
<dbReference type="InterPro" id="IPR022742">
    <property type="entry name" value="Hydrolase_4"/>
</dbReference>
<dbReference type="Pfam" id="PF12146">
    <property type="entry name" value="Hydrolase_4"/>
    <property type="match status" value="1"/>
</dbReference>
<organism evidence="2 3">
    <name type="scientific">Sphingomonas horti</name>
    <dbReference type="NCBI Taxonomy" id="2682842"/>
    <lineage>
        <taxon>Bacteria</taxon>
        <taxon>Pseudomonadati</taxon>
        <taxon>Pseudomonadota</taxon>
        <taxon>Alphaproteobacteria</taxon>
        <taxon>Sphingomonadales</taxon>
        <taxon>Sphingomonadaceae</taxon>
        <taxon>Sphingomonas</taxon>
    </lineage>
</organism>
<dbReference type="Proteomes" id="UP000441389">
    <property type="component" value="Unassembled WGS sequence"/>
</dbReference>
<dbReference type="Gene3D" id="3.40.50.1820">
    <property type="entry name" value="alpha/beta hydrolase"/>
    <property type="match status" value="1"/>
</dbReference>
<evidence type="ECO:0000313" key="3">
    <source>
        <dbReference type="Proteomes" id="UP000441389"/>
    </source>
</evidence>
<dbReference type="AlphaFoldDB" id="A0A6I4IX53"/>
<dbReference type="EMBL" id="WQMS01000001">
    <property type="protein sequence ID" value="MVO76646.1"/>
    <property type="molecule type" value="Genomic_DNA"/>
</dbReference>
<sequence>MLAAVGCHAAPDTGKAEAPAGQAHTEPVTLTAADGVKVYGTWYRAEHPKALILLFHQAGSSSGEYATIAPKLVAMGYSAFAIDQRAGDGMFGENRTAKALGHDAGYLDAKADLEAALAWAKDRKLPVLLWGSSYSAALVFLVAAEHPGEVAGLLAFSPGEYLGSDTMVKAAAAKLRVPVFVTSAKSPEEIAAARAIAEAVRVAGTTLFVPQEGGVHGSSTLIPARDPAGAEENWKAVQAFLRRVVP</sequence>
<feature type="domain" description="Serine aminopeptidase S33" evidence="1">
    <location>
        <begin position="47"/>
        <end position="181"/>
    </location>
</feature>
<evidence type="ECO:0000313" key="2">
    <source>
        <dbReference type="EMBL" id="MVO76646.1"/>
    </source>
</evidence>
<gene>
    <name evidence="2" type="ORF">GON01_01650</name>
</gene>
<comment type="caution">
    <text evidence="2">The sequence shown here is derived from an EMBL/GenBank/DDBJ whole genome shotgun (WGS) entry which is preliminary data.</text>
</comment>